<sequence length="442" mass="50216">MVEQLRILHLNDLHSHFEAYPKLERFFKSASETSTEVIKLDIGDNIDSSHPLTDATHGKANVQLMNRLGIQYATIGNNEGVGLSKADLNQVYDQAEFTVILNNLQDENGRPDWATPYQIHTTKEGTRIAFLAYTFPYYKTYTPNGWQVQDPIACLKRDLAIEEVASADMRIIISHLGIRLDEKITEECDNVDLIIGAHTHHVFEDGACLNGTYLAAAGKYGQYVGEINLRLDMHRLQEIEIVAHETSHYQSHPEDADFIQELNDQGRAILHHQELKEFEQGLTIEQSLELLMDAMLDYAQADICIINSGLMVQPFAQQLTEGSLHSSLPHQMRLAVMEVSQRDLLTICQDIFTQGELLKEQEIRGMGFRGKKFGQIVCSGFTYKSGKIVYNDKVMGKLDKVKLVVVDQYYFAAYFQSIKKQSVQLLFPDLLRQVIANYIKQN</sequence>
<dbReference type="PANTHER" id="PTHR11575">
    <property type="entry name" value="5'-NUCLEOTIDASE-RELATED"/>
    <property type="match status" value="1"/>
</dbReference>
<dbReference type="SUPFAM" id="SSF55816">
    <property type="entry name" value="5'-nucleotidase (syn. UDP-sugar hydrolase), C-terminal domain"/>
    <property type="match status" value="1"/>
</dbReference>
<dbReference type="PRINTS" id="PR01607">
    <property type="entry name" value="APYRASEFAMLY"/>
</dbReference>
<protein>
    <submittedName>
        <fullName evidence="3">Trifunctional nucleotide phosphoesterase protein YfkN</fullName>
    </submittedName>
</protein>
<comment type="caution">
    <text evidence="3">The sequence shown here is derived from an EMBL/GenBank/DDBJ whole genome shotgun (WGS) entry which is preliminary data.</text>
</comment>
<dbReference type="InterPro" id="IPR004843">
    <property type="entry name" value="Calcineurin-like_PHP"/>
</dbReference>
<dbReference type="InterPro" id="IPR029052">
    <property type="entry name" value="Metallo-depent_PP-like"/>
</dbReference>
<dbReference type="Gene3D" id="3.60.21.10">
    <property type="match status" value="1"/>
</dbReference>
<dbReference type="PANTHER" id="PTHR11575:SF23">
    <property type="entry name" value="5-NUCLEOTIDASE FAMILY PROTEIN"/>
    <property type="match status" value="1"/>
</dbReference>
<dbReference type="InterPro" id="IPR006179">
    <property type="entry name" value="5_nucleotidase/apyrase"/>
</dbReference>
<name>A0A854WDS2_9STRE</name>
<dbReference type="InterPro" id="IPR036907">
    <property type="entry name" value="5'-Nucleotdase_C_sf"/>
</dbReference>
<dbReference type="RefSeq" id="WP_096633692.1">
    <property type="nucleotide sequence ID" value="NZ_LHAE01000005.1"/>
</dbReference>
<dbReference type="AlphaFoldDB" id="A0A854WDS2"/>
<evidence type="ECO:0000256" key="1">
    <source>
        <dbReference type="RuleBase" id="RU362119"/>
    </source>
</evidence>
<dbReference type="CDD" id="cd00845">
    <property type="entry name" value="MPP_UshA_N_like"/>
    <property type="match status" value="1"/>
</dbReference>
<dbReference type="GO" id="GO:0008253">
    <property type="term" value="F:5'-nucleotidase activity"/>
    <property type="evidence" value="ECO:0007669"/>
    <property type="project" value="TreeGrafter"/>
</dbReference>
<evidence type="ECO:0000259" key="2">
    <source>
        <dbReference type="Pfam" id="PF00149"/>
    </source>
</evidence>
<keyword evidence="1" id="KW-0378">Hydrolase</keyword>
<keyword evidence="1" id="KW-0547">Nucleotide-binding</keyword>
<dbReference type="EMBL" id="NSGR01000008">
    <property type="protein sequence ID" value="PCH12755.1"/>
    <property type="molecule type" value="Genomic_DNA"/>
</dbReference>
<evidence type="ECO:0000313" key="4">
    <source>
        <dbReference type="Proteomes" id="UP000217465"/>
    </source>
</evidence>
<reference evidence="3 4" key="1">
    <citation type="submission" date="2016-06" db="EMBL/GenBank/DDBJ databases">
        <authorList>
            <person name="Haines A.N."/>
            <person name="Council K.R."/>
        </authorList>
    </citation>
    <scope>NUCLEOTIDE SEQUENCE [LARGE SCALE GENOMIC DNA]</scope>
    <source>
        <strain evidence="3 4">SP158-29</strain>
    </source>
</reference>
<dbReference type="Proteomes" id="UP000217465">
    <property type="component" value="Unassembled WGS sequence"/>
</dbReference>
<evidence type="ECO:0000313" key="3">
    <source>
        <dbReference type="EMBL" id="PCH12755.1"/>
    </source>
</evidence>
<comment type="similarity">
    <text evidence="1">Belongs to the 5'-nucleotidase family.</text>
</comment>
<dbReference type="GO" id="GO:0000166">
    <property type="term" value="F:nucleotide binding"/>
    <property type="evidence" value="ECO:0007669"/>
    <property type="project" value="UniProtKB-KW"/>
</dbReference>
<dbReference type="Pfam" id="PF00149">
    <property type="entry name" value="Metallophos"/>
    <property type="match status" value="1"/>
</dbReference>
<organism evidence="3 4">
    <name type="scientific">Streptococcus parauberis</name>
    <dbReference type="NCBI Taxonomy" id="1348"/>
    <lineage>
        <taxon>Bacteria</taxon>
        <taxon>Bacillati</taxon>
        <taxon>Bacillota</taxon>
        <taxon>Bacilli</taxon>
        <taxon>Lactobacillales</taxon>
        <taxon>Streptococcaceae</taxon>
        <taxon>Streptococcus</taxon>
    </lineage>
</organism>
<dbReference type="GO" id="GO:0030288">
    <property type="term" value="C:outer membrane-bounded periplasmic space"/>
    <property type="evidence" value="ECO:0007669"/>
    <property type="project" value="TreeGrafter"/>
</dbReference>
<accession>A0A854WDS2</accession>
<dbReference type="InterPro" id="IPR011240">
    <property type="entry name" value="Pesterase_YunD"/>
</dbReference>
<dbReference type="PIRSF" id="PIRSF036361">
    <property type="entry name" value="YunD"/>
    <property type="match status" value="1"/>
</dbReference>
<feature type="domain" description="Calcineurin-like phosphoesterase" evidence="2">
    <location>
        <begin position="5"/>
        <end position="201"/>
    </location>
</feature>
<dbReference type="Gene3D" id="3.90.780.10">
    <property type="entry name" value="5'-Nucleotidase, C-terminal domain"/>
    <property type="match status" value="1"/>
</dbReference>
<dbReference type="GO" id="GO:0008768">
    <property type="term" value="F:UDP-sugar diphosphatase activity"/>
    <property type="evidence" value="ECO:0007669"/>
    <property type="project" value="TreeGrafter"/>
</dbReference>
<proteinExistence type="inferred from homology"/>
<gene>
    <name evidence="3" type="primary">yfkN</name>
    <name evidence="3" type="ORF">A9Y57_01474</name>
</gene>
<dbReference type="SUPFAM" id="SSF56300">
    <property type="entry name" value="Metallo-dependent phosphatases"/>
    <property type="match status" value="1"/>
</dbReference>
<dbReference type="GO" id="GO:0009166">
    <property type="term" value="P:nucleotide catabolic process"/>
    <property type="evidence" value="ECO:0007669"/>
    <property type="project" value="InterPro"/>
</dbReference>